<sequence length="204" mass="22865">MCNTEKSSIGPNQPHSKEVKYSSNDSKNHFETPFDLISSQSIGRYPPNIPIQPTPDPSYTSSPDIPHPNSSSNEYFQGVSTEEPLYLIPKTKLNQLPRHTRAYLKSLGQIPIIYKIPRYQFSQRRTQPYGGSENLTSSIDDLIIDTIYEIRQPIRNIAHSETSEDPANFQGDSTFFNFLETQVGGFGPPEPPKTNPPLSSIPSP</sequence>
<feature type="region of interest" description="Disordered" evidence="1">
    <location>
        <begin position="1"/>
        <end position="76"/>
    </location>
</feature>
<feature type="compositionally biased region" description="Pro residues" evidence="1">
    <location>
        <begin position="47"/>
        <end position="56"/>
    </location>
</feature>
<dbReference type="AlphaFoldDB" id="A0A820IXB2"/>
<evidence type="ECO:0000256" key="1">
    <source>
        <dbReference type="SAM" id="MobiDB-lite"/>
    </source>
</evidence>
<evidence type="ECO:0000313" key="3">
    <source>
        <dbReference type="Proteomes" id="UP000663881"/>
    </source>
</evidence>
<feature type="region of interest" description="Disordered" evidence="1">
    <location>
        <begin position="181"/>
        <end position="204"/>
    </location>
</feature>
<organism evidence="2 3">
    <name type="scientific">Adineta steineri</name>
    <dbReference type="NCBI Taxonomy" id="433720"/>
    <lineage>
        <taxon>Eukaryota</taxon>
        <taxon>Metazoa</taxon>
        <taxon>Spiralia</taxon>
        <taxon>Gnathifera</taxon>
        <taxon>Rotifera</taxon>
        <taxon>Eurotatoria</taxon>
        <taxon>Bdelloidea</taxon>
        <taxon>Adinetida</taxon>
        <taxon>Adinetidae</taxon>
        <taxon>Adineta</taxon>
    </lineage>
</organism>
<reference evidence="2" key="1">
    <citation type="submission" date="2021-02" db="EMBL/GenBank/DDBJ databases">
        <authorList>
            <person name="Nowell W R."/>
        </authorList>
    </citation>
    <scope>NUCLEOTIDE SEQUENCE</scope>
</reference>
<feature type="compositionally biased region" description="Basic and acidic residues" evidence="1">
    <location>
        <begin position="15"/>
        <end position="32"/>
    </location>
</feature>
<name>A0A820IXB2_9BILA</name>
<proteinExistence type="predicted"/>
<feature type="compositionally biased region" description="Polar residues" evidence="1">
    <location>
        <begin position="1"/>
        <end position="14"/>
    </location>
</feature>
<gene>
    <name evidence="2" type="ORF">OKA104_LOCUS47031</name>
</gene>
<dbReference type="Proteomes" id="UP000663881">
    <property type="component" value="Unassembled WGS sequence"/>
</dbReference>
<dbReference type="EMBL" id="CAJOAY010018060">
    <property type="protein sequence ID" value="CAF4316935.1"/>
    <property type="molecule type" value="Genomic_DNA"/>
</dbReference>
<protein>
    <submittedName>
        <fullName evidence="2">Uncharacterized protein</fullName>
    </submittedName>
</protein>
<evidence type="ECO:0000313" key="2">
    <source>
        <dbReference type="EMBL" id="CAF4316935.1"/>
    </source>
</evidence>
<accession>A0A820IXB2</accession>
<comment type="caution">
    <text evidence="2">The sequence shown here is derived from an EMBL/GenBank/DDBJ whole genome shotgun (WGS) entry which is preliminary data.</text>
</comment>